<keyword evidence="6" id="KW-1185">Reference proteome</keyword>
<name>A0A401ZG26_9CHLR</name>
<dbReference type="CDD" id="cd18107">
    <property type="entry name" value="SpoU-like_AviRb"/>
    <property type="match status" value="1"/>
</dbReference>
<dbReference type="AlphaFoldDB" id="A0A401ZG26"/>
<sequence length="282" mass="31914">MKPGTRPRIVKIHSENNDFQYAETLRRKREKRLRQREFFVEGVRPINQALHYHWHVRAFLYSRDKPLSDWAENILSDSQAEVHYELPWYLHAKLSNKSEPSELIALVTMPEDDPERIPLKDDLLVVVFDRPASPGNLGTIIRSCDAMGVDGMVITGHSVDLYDPETISATTGSFFALPVVRLPSQKELQPWIETVRKRLGALHVVGSDEKGDCELTEHDFTQPTLLVVGNETWGMSAAYRELCNTVVSIPMAGSASSLNVACATSILLYEATRQRRSLSRSR</sequence>
<gene>
    <name evidence="5" type="ORF">KDAU_31280</name>
</gene>
<dbReference type="Pfam" id="PF00588">
    <property type="entry name" value="SpoU_methylase"/>
    <property type="match status" value="1"/>
</dbReference>
<keyword evidence="1 5" id="KW-0489">Methyltransferase</keyword>
<dbReference type="InterPro" id="IPR029064">
    <property type="entry name" value="Ribosomal_eL30-like_sf"/>
</dbReference>
<organism evidence="5 6">
    <name type="scientific">Dictyobacter aurantiacus</name>
    <dbReference type="NCBI Taxonomy" id="1936993"/>
    <lineage>
        <taxon>Bacteria</taxon>
        <taxon>Bacillati</taxon>
        <taxon>Chloroflexota</taxon>
        <taxon>Ktedonobacteria</taxon>
        <taxon>Ktedonobacterales</taxon>
        <taxon>Dictyobacteraceae</taxon>
        <taxon>Dictyobacter</taxon>
    </lineage>
</organism>
<dbReference type="Proteomes" id="UP000287224">
    <property type="component" value="Unassembled WGS sequence"/>
</dbReference>
<dbReference type="InterPro" id="IPR054578">
    <property type="entry name" value="SpoU_sub_bind-like_N"/>
</dbReference>
<dbReference type="InterPro" id="IPR051259">
    <property type="entry name" value="rRNA_Methyltransferase"/>
</dbReference>
<dbReference type="EMBL" id="BIFQ01000001">
    <property type="protein sequence ID" value="GCE05799.1"/>
    <property type="molecule type" value="Genomic_DNA"/>
</dbReference>
<comment type="caution">
    <text evidence="5">The sequence shown here is derived from an EMBL/GenBank/DDBJ whole genome shotgun (WGS) entry which is preliminary data.</text>
</comment>
<evidence type="ECO:0000313" key="6">
    <source>
        <dbReference type="Proteomes" id="UP000287224"/>
    </source>
</evidence>
<dbReference type="GO" id="GO:0006396">
    <property type="term" value="P:RNA processing"/>
    <property type="evidence" value="ECO:0007669"/>
    <property type="project" value="InterPro"/>
</dbReference>
<dbReference type="SUPFAM" id="SSF75217">
    <property type="entry name" value="alpha/beta knot"/>
    <property type="match status" value="1"/>
</dbReference>
<dbReference type="InterPro" id="IPR001537">
    <property type="entry name" value="SpoU_MeTrfase"/>
</dbReference>
<evidence type="ECO:0000259" key="4">
    <source>
        <dbReference type="Pfam" id="PF22655"/>
    </source>
</evidence>
<evidence type="ECO:0000256" key="1">
    <source>
        <dbReference type="ARBA" id="ARBA00022603"/>
    </source>
</evidence>
<evidence type="ECO:0000256" key="2">
    <source>
        <dbReference type="ARBA" id="ARBA00022679"/>
    </source>
</evidence>
<dbReference type="Gene3D" id="3.30.1330.30">
    <property type="match status" value="1"/>
</dbReference>
<evidence type="ECO:0000259" key="3">
    <source>
        <dbReference type="Pfam" id="PF00588"/>
    </source>
</evidence>
<dbReference type="GO" id="GO:0003723">
    <property type="term" value="F:RNA binding"/>
    <property type="evidence" value="ECO:0007669"/>
    <property type="project" value="InterPro"/>
</dbReference>
<dbReference type="Pfam" id="PF22655">
    <property type="entry name" value="SpoU_sub_bind_like"/>
    <property type="match status" value="1"/>
</dbReference>
<dbReference type="RefSeq" id="WP_218030894.1">
    <property type="nucleotide sequence ID" value="NZ_BIFQ01000001.1"/>
</dbReference>
<keyword evidence="2 5" id="KW-0808">Transferase</keyword>
<dbReference type="PANTHER" id="PTHR43191">
    <property type="entry name" value="RRNA METHYLTRANSFERASE 3"/>
    <property type="match status" value="1"/>
</dbReference>
<dbReference type="PANTHER" id="PTHR43191:SF2">
    <property type="entry name" value="RRNA METHYLTRANSFERASE 3, MITOCHONDRIAL"/>
    <property type="match status" value="1"/>
</dbReference>
<dbReference type="SUPFAM" id="SSF55315">
    <property type="entry name" value="L30e-like"/>
    <property type="match status" value="1"/>
</dbReference>
<proteinExistence type="predicted"/>
<evidence type="ECO:0000313" key="5">
    <source>
        <dbReference type="EMBL" id="GCE05799.1"/>
    </source>
</evidence>
<feature type="domain" description="SpoU L30e-like N-terminal" evidence="4">
    <location>
        <begin position="16"/>
        <end position="99"/>
    </location>
</feature>
<reference evidence="6" key="1">
    <citation type="submission" date="2018-12" db="EMBL/GenBank/DDBJ databases">
        <title>Tengunoibacter tsumagoiensis gen. nov., sp. nov., Dictyobacter kobayashii sp. nov., D. alpinus sp. nov., and D. joshuensis sp. nov. and description of Dictyobacteraceae fam. nov. within the order Ktedonobacterales isolated from Tengu-no-mugimeshi.</title>
        <authorList>
            <person name="Wang C.M."/>
            <person name="Zheng Y."/>
            <person name="Sakai Y."/>
            <person name="Toyoda A."/>
            <person name="Minakuchi Y."/>
            <person name="Abe K."/>
            <person name="Yokota A."/>
            <person name="Yabe S."/>
        </authorList>
    </citation>
    <scope>NUCLEOTIDE SEQUENCE [LARGE SCALE GENOMIC DNA]</scope>
    <source>
        <strain evidence="6">S-27</strain>
    </source>
</reference>
<accession>A0A401ZG26</accession>
<dbReference type="GO" id="GO:0008173">
    <property type="term" value="F:RNA methyltransferase activity"/>
    <property type="evidence" value="ECO:0007669"/>
    <property type="project" value="InterPro"/>
</dbReference>
<dbReference type="InterPro" id="IPR029028">
    <property type="entry name" value="Alpha/beta_knot_MTases"/>
</dbReference>
<dbReference type="InterPro" id="IPR029026">
    <property type="entry name" value="tRNA_m1G_MTases_N"/>
</dbReference>
<dbReference type="GO" id="GO:0032259">
    <property type="term" value="P:methylation"/>
    <property type="evidence" value="ECO:0007669"/>
    <property type="project" value="UniProtKB-KW"/>
</dbReference>
<protein>
    <submittedName>
        <fullName evidence="5">rRNA methyltransferase</fullName>
    </submittedName>
</protein>
<feature type="domain" description="tRNA/rRNA methyltransferase SpoU type" evidence="3">
    <location>
        <begin position="124"/>
        <end position="269"/>
    </location>
</feature>
<dbReference type="Gene3D" id="3.40.1280.10">
    <property type="match status" value="1"/>
</dbReference>